<accession>A0A917J990</accession>
<keyword evidence="2" id="KW-1185">Reference proteome</keyword>
<evidence type="ECO:0000313" key="2">
    <source>
        <dbReference type="Proteomes" id="UP000662074"/>
    </source>
</evidence>
<evidence type="ECO:0000313" key="1">
    <source>
        <dbReference type="EMBL" id="GGI50487.1"/>
    </source>
</evidence>
<proteinExistence type="predicted"/>
<gene>
    <name evidence="1" type="ORF">GCM10011425_16990</name>
</gene>
<reference evidence="1" key="2">
    <citation type="submission" date="2020-09" db="EMBL/GenBank/DDBJ databases">
        <authorList>
            <person name="Sun Q."/>
            <person name="Sedlacek I."/>
        </authorList>
    </citation>
    <scope>NUCLEOTIDE SEQUENCE</scope>
    <source>
        <strain evidence="1">CCM 8711</strain>
    </source>
</reference>
<evidence type="ECO:0008006" key="3">
    <source>
        <dbReference type="Google" id="ProtNLM"/>
    </source>
</evidence>
<comment type="caution">
    <text evidence="1">The sequence shown here is derived from an EMBL/GenBank/DDBJ whole genome shotgun (WGS) entry which is preliminary data.</text>
</comment>
<name>A0A917J990_9SPHI</name>
<dbReference type="AlphaFoldDB" id="A0A917J990"/>
<protein>
    <recommendedName>
        <fullName evidence="3">Outer membrane protein beta-barrel domain-containing protein</fullName>
    </recommendedName>
</protein>
<dbReference type="Proteomes" id="UP000662074">
    <property type="component" value="Unassembled WGS sequence"/>
</dbReference>
<dbReference type="EMBL" id="BMDO01000004">
    <property type="protein sequence ID" value="GGI50487.1"/>
    <property type="molecule type" value="Genomic_DNA"/>
</dbReference>
<reference evidence="1" key="1">
    <citation type="journal article" date="2014" name="Int. J. Syst. Evol. Microbiol.">
        <title>Complete genome sequence of Corynebacterium casei LMG S-19264T (=DSM 44701T), isolated from a smear-ripened cheese.</title>
        <authorList>
            <consortium name="US DOE Joint Genome Institute (JGI-PGF)"/>
            <person name="Walter F."/>
            <person name="Albersmeier A."/>
            <person name="Kalinowski J."/>
            <person name="Ruckert C."/>
        </authorList>
    </citation>
    <scope>NUCLEOTIDE SEQUENCE</scope>
    <source>
        <strain evidence="1">CCM 8711</strain>
    </source>
</reference>
<organism evidence="1 2">
    <name type="scientific">Mucilaginibacter galii</name>
    <dbReference type="NCBI Taxonomy" id="2005073"/>
    <lineage>
        <taxon>Bacteria</taxon>
        <taxon>Pseudomonadati</taxon>
        <taxon>Bacteroidota</taxon>
        <taxon>Sphingobacteriia</taxon>
        <taxon>Sphingobacteriales</taxon>
        <taxon>Sphingobacteriaceae</taxon>
        <taxon>Mucilaginibacter</taxon>
    </lineage>
</organism>
<sequence length="224" mass="24889">MTISAIAFCSIVKAQPAYNYSKVDFGIAGAITKPFTDEQSADYKPSGLVNVTYNQTPFINYVAELQAGELTGKSVYSNVNKRDFNTRFATAALRGQLQAGQFLNYYNSRFLNAIKNLYVSSGVGAIYTRSTVNSIAFQNNQYRTVTGRPSDYALFIPARLGYEFKIYNSDQEPFIKIDLGYQFNYVFGDSLDGNKSGNSNDVFNQFSVGVKFAVPGIAIYKRPI</sequence>